<dbReference type="InterPro" id="IPR050595">
    <property type="entry name" value="Bact_response_regulator"/>
</dbReference>
<dbReference type="Gene3D" id="3.40.50.2300">
    <property type="match status" value="1"/>
</dbReference>
<evidence type="ECO:0000256" key="1">
    <source>
        <dbReference type="ARBA" id="ARBA00022553"/>
    </source>
</evidence>
<dbReference type="GO" id="GO:0000160">
    <property type="term" value="P:phosphorelay signal transduction system"/>
    <property type="evidence" value="ECO:0007669"/>
    <property type="project" value="InterPro"/>
</dbReference>
<keyword evidence="1 2" id="KW-0597">Phosphoprotein</keyword>
<dbReference type="Pfam" id="PF00990">
    <property type="entry name" value="GGDEF"/>
    <property type="match status" value="1"/>
</dbReference>
<dbReference type="SUPFAM" id="SSF52172">
    <property type="entry name" value="CheY-like"/>
    <property type="match status" value="1"/>
</dbReference>
<dbReference type="PANTHER" id="PTHR44591:SF3">
    <property type="entry name" value="RESPONSE REGULATORY DOMAIN-CONTAINING PROTEIN"/>
    <property type="match status" value="1"/>
</dbReference>
<dbReference type="PANTHER" id="PTHR44591">
    <property type="entry name" value="STRESS RESPONSE REGULATOR PROTEIN 1"/>
    <property type="match status" value="1"/>
</dbReference>
<dbReference type="Gene3D" id="3.30.70.270">
    <property type="match status" value="1"/>
</dbReference>
<dbReference type="InterPro" id="IPR001789">
    <property type="entry name" value="Sig_transdc_resp-reg_receiver"/>
</dbReference>
<dbReference type="InterPro" id="IPR000160">
    <property type="entry name" value="GGDEF_dom"/>
</dbReference>
<dbReference type="SMART" id="SM00448">
    <property type="entry name" value="REC"/>
    <property type="match status" value="1"/>
</dbReference>
<dbReference type="NCBIfam" id="TIGR00254">
    <property type="entry name" value="GGDEF"/>
    <property type="match status" value="1"/>
</dbReference>
<evidence type="ECO:0000313" key="5">
    <source>
        <dbReference type="EMBL" id="SFM32353.1"/>
    </source>
</evidence>
<dbReference type="AlphaFoldDB" id="A0A1I4PY70"/>
<dbReference type="InterPro" id="IPR011006">
    <property type="entry name" value="CheY-like_superfamily"/>
</dbReference>
<feature type="domain" description="Response regulatory" evidence="3">
    <location>
        <begin position="7"/>
        <end position="126"/>
    </location>
</feature>
<sequence>MLNPQLSILVVDDTKFSSAVIGHTLTQAGYRNIRFAASAMAALEMHAQQPAGIMIADWLMPEMDGLQLTQRIRQNDEQSSHYTYVILLTAREGNNALREAFDRGVDDFISKSAMSEQLLPRIYAADRTSLLINRLLDDNRHLTESLALLEDNNLIDPVTGLGNRRYLLQRLDSALRSVDSRGGACSLLLIGLQNLPELDERHSQGVIEELLKGVTRRIQQLLRPCDVITRINNDTFALLAIADNTEELKPGSFRRLHDGINLKAFKTSEGYLTLRTGLALCNLPGNSEIADTSRLLASLEDQLKEAYSTGLISELRWPPAPALQA</sequence>
<dbReference type="InterPro" id="IPR043128">
    <property type="entry name" value="Rev_trsase/Diguanyl_cyclase"/>
</dbReference>
<dbReference type="CDD" id="cd17574">
    <property type="entry name" value="REC_OmpR"/>
    <property type="match status" value="1"/>
</dbReference>
<keyword evidence="6" id="KW-1185">Reference proteome</keyword>
<dbReference type="PROSITE" id="PS50110">
    <property type="entry name" value="RESPONSE_REGULATORY"/>
    <property type="match status" value="1"/>
</dbReference>
<dbReference type="STRING" id="1720063.SAMN05216217_103155"/>
<proteinExistence type="predicted"/>
<accession>A0A1I4PY70</accession>
<dbReference type="SMART" id="SM00267">
    <property type="entry name" value="GGDEF"/>
    <property type="match status" value="1"/>
</dbReference>
<gene>
    <name evidence="5" type="ORF">SAMN05216217_103155</name>
</gene>
<dbReference type="Proteomes" id="UP000243629">
    <property type="component" value="Unassembled WGS sequence"/>
</dbReference>
<reference evidence="6" key="1">
    <citation type="submission" date="2016-10" db="EMBL/GenBank/DDBJ databases">
        <authorList>
            <person name="Varghese N."/>
            <person name="Submissions S."/>
        </authorList>
    </citation>
    <scope>NUCLEOTIDE SEQUENCE [LARGE SCALE GENOMIC DNA]</scope>
    <source>
        <strain evidence="6">DSM 24213</strain>
    </source>
</reference>
<dbReference type="EMBL" id="FOUI01000003">
    <property type="protein sequence ID" value="SFM32353.1"/>
    <property type="molecule type" value="Genomic_DNA"/>
</dbReference>
<organism evidence="5 6">
    <name type="scientific">Halopseudomonas yangmingensis</name>
    <dbReference type="NCBI Taxonomy" id="1720063"/>
    <lineage>
        <taxon>Bacteria</taxon>
        <taxon>Pseudomonadati</taxon>
        <taxon>Pseudomonadota</taxon>
        <taxon>Gammaproteobacteria</taxon>
        <taxon>Pseudomonadales</taxon>
        <taxon>Pseudomonadaceae</taxon>
        <taxon>Halopseudomonas</taxon>
    </lineage>
</organism>
<evidence type="ECO:0000259" key="3">
    <source>
        <dbReference type="PROSITE" id="PS50110"/>
    </source>
</evidence>
<evidence type="ECO:0000313" key="6">
    <source>
        <dbReference type="Proteomes" id="UP000243629"/>
    </source>
</evidence>
<dbReference type="OrthoDB" id="9800897at2"/>
<feature type="domain" description="GGDEF" evidence="4">
    <location>
        <begin position="183"/>
        <end position="319"/>
    </location>
</feature>
<evidence type="ECO:0000259" key="4">
    <source>
        <dbReference type="PROSITE" id="PS50887"/>
    </source>
</evidence>
<dbReference type="Pfam" id="PF00072">
    <property type="entry name" value="Response_reg"/>
    <property type="match status" value="1"/>
</dbReference>
<feature type="modified residue" description="4-aspartylphosphate" evidence="2">
    <location>
        <position position="57"/>
    </location>
</feature>
<name>A0A1I4PY70_9GAMM</name>
<dbReference type="RefSeq" id="WP_093473509.1">
    <property type="nucleotide sequence ID" value="NZ_FOUI01000003.1"/>
</dbReference>
<evidence type="ECO:0000256" key="2">
    <source>
        <dbReference type="PROSITE-ProRule" id="PRU00169"/>
    </source>
</evidence>
<dbReference type="PROSITE" id="PS50887">
    <property type="entry name" value="GGDEF"/>
    <property type="match status" value="1"/>
</dbReference>
<protein>
    <submittedName>
        <fullName evidence="5">Diguanylate cyclase (GGDEF) domain-containing protein</fullName>
    </submittedName>
</protein>
<dbReference type="SUPFAM" id="SSF55073">
    <property type="entry name" value="Nucleotide cyclase"/>
    <property type="match status" value="1"/>
</dbReference>
<dbReference type="InterPro" id="IPR029787">
    <property type="entry name" value="Nucleotide_cyclase"/>
</dbReference>